<dbReference type="Gene3D" id="1.25.10.10">
    <property type="entry name" value="Leucine-rich Repeat Variant"/>
    <property type="match status" value="1"/>
</dbReference>
<dbReference type="InterPro" id="IPR011989">
    <property type="entry name" value="ARM-like"/>
</dbReference>
<evidence type="ECO:0000256" key="1">
    <source>
        <dbReference type="SAM" id="MobiDB-lite"/>
    </source>
</evidence>
<reference evidence="3" key="2">
    <citation type="submission" date="2025-09" db="UniProtKB">
        <authorList>
            <consortium name="Ensembl"/>
        </authorList>
    </citation>
    <scope>IDENTIFICATION</scope>
</reference>
<keyword evidence="2" id="KW-1133">Transmembrane helix</keyword>
<dbReference type="AlphaFoldDB" id="A0A8C4NER6"/>
<organism evidence="3 4">
    <name type="scientific">Eptatretus burgeri</name>
    <name type="common">Inshore hagfish</name>
    <dbReference type="NCBI Taxonomy" id="7764"/>
    <lineage>
        <taxon>Eukaryota</taxon>
        <taxon>Metazoa</taxon>
        <taxon>Chordata</taxon>
        <taxon>Craniata</taxon>
        <taxon>Vertebrata</taxon>
        <taxon>Cyclostomata</taxon>
        <taxon>Myxini</taxon>
        <taxon>Myxiniformes</taxon>
        <taxon>Myxinidae</taxon>
        <taxon>Eptatretinae</taxon>
        <taxon>Eptatretus</taxon>
    </lineage>
</organism>
<keyword evidence="4" id="KW-1185">Reference proteome</keyword>
<feature type="compositionally biased region" description="Acidic residues" evidence="1">
    <location>
        <begin position="23"/>
        <end position="36"/>
    </location>
</feature>
<evidence type="ECO:0008006" key="5">
    <source>
        <dbReference type="Google" id="ProtNLM"/>
    </source>
</evidence>
<keyword evidence="2" id="KW-0472">Membrane</keyword>
<evidence type="ECO:0000313" key="3">
    <source>
        <dbReference type="Ensembl" id="ENSEBUP00000006640.1"/>
    </source>
</evidence>
<proteinExistence type="predicted"/>
<dbReference type="PANTHER" id="PTHR16356">
    <property type="entry name" value="TRANSMEMBRANE AND COILED-COIL DOMAIN-CONTAINING PROTEIN 6 TMCO6"/>
    <property type="match status" value="1"/>
</dbReference>
<dbReference type="Ensembl" id="ENSEBUT00000007100.1">
    <property type="protein sequence ID" value="ENSEBUP00000006640.1"/>
    <property type="gene ID" value="ENSEBUG00000004378.1"/>
</dbReference>
<dbReference type="GeneTree" id="ENSGT00390000008104"/>
<accession>A0A8C4NER6</accession>
<evidence type="ECO:0000256" key="2">
    <source>
        <dbReference type="SAM" id="Phobius"/>
    </source>
</evidence>
<reference evidence="3" key="1">
    <citation type="submission" date="2025-08" db="UniProtKB">
        <authorList>
            <consortium name="Ensembl"/>
        </authorList>
    </citation>
    <scope>IDENTIFICATION</scope>
</reference>
<dbReference type="SUPFAM" id="SSF48371">
    <property type="entry name" value="ARM repeat"/>
    <property type="match status" value="1"/>
</dbReference>
<protein>
    <recommendedName>
        <fullName evidence="5">Transmembrane and coiled-coil domains 6</fullName>
    </recommendedName>
</protein>
<sequence>ELRRARRDSQLRSKRPAWRSSQSDEEEHEGSGENPEEEVSNWLIECWQVITLAFVIYLINSTSFNFFFILFGRIDGACRGLVGLLTTLSHPEMQLEAARCFLEMSLSEEPSVTLGMLSAAPYLITFLGSQSSRLTESCLLVLGNLGTEGEKTLQTLLKQGLVPALCTCLQVKGTSDWKLPGLHSNNPTLWKCRFGAVAVGSESSKQNQDVWLLPVDDPHSVCATSPGILPWSKPRLFACPKCSKLILPLARCLGNVAGLDVTRQTTGTQACSVGPGVLAAGAVFCEHFSSRLPFLAKECLWLIRNITGLINGSPPYPHLGSHLIMPIISALPTIFLLECLTPFSLQQNAMPVLGLLCNIRVLLHAFSTCGHGATTFTQINKERPPQKQGGQTEPVGLYYLELGRRSSTRPLQVISTLVVPRWGDPRPPVPMAASVAAVEPRPCQAAG</sequence>
<name>A0A8C4NER6_EPTBU</name>
<feature type="transmembrane region" description="Helical" evidence="2">
    <location>
        <begin position="49"/>
        <end position="71"/>
    </location>
</feature>
<keyword evidence="2" id="KW-0812">Transmembrane</keyword>
<dbReference type="InterPro" id="IPR016024">
    <property type="entry name" value="ARM-type_fold"/>
</dbReference>
<feature type="region of interest" description="Disordered" evidence="1">
    <location>
        <begin position="1"/>
        <end position="36"/>
    </location>
</feature>
<feature type="compositionally biased region" description="Basic residues" evidence="1">
    <location>
        <begin position="1"/>
        <end position="17"/>
    </location>
</feature>
<dbReference type="PANTHER" id="PTHR16356:SF1">
    <property type="entry name" value="TRANSMEMBRANE AND COILED-COIL DOMAIN-CONTAINING PROTEIN 6"/>
    <property type="match status" value="1"/>
</dbReference>
<evidence type="ECO:0000313" key="4">
    <source>
        <dbReference type="Proteomes" id="UP000694388"/>
    </source>
</evidence>
<dbReference type="Proteomes" id="UP000694388">
    <property type="component" value="Unplaced"/>
</dbReference>